<dbReference type="Gene3D" id="1.10.150.130">
    <property type="match status" value="1"/>
</dbReference>
<dbReference type="InterPro" id="IPR002104">
    <property type="entry name" value="Integrase_catalytic"/>
</dbReference>
<evidence type="ECO:0000256" key="4">
    <source>
        <dbReference type="ARBA" id="ARBA00023172"/>
    </source>
</evidence>
<dbReference type="InterPro" id="IPR010998">
    <property type="entry name" value="Integrase_recombinase_N"/>
</dbReference>
<dbReference type="InterPro" id="IPR050808">
    <property type="entry name" value="Phage_Integrase"/>
</dbReference>
<dbReference type="Gene3D" id="3.30.160.390">
    <property type="entry name" value="Integrase, DNA-binding domain"/>
    <property type="match status" value="1"/>
</dbReference>
<proteinExistence type="inferred from homology"/>
<dbReference type="Pfam" id="PF13356">
    <property type="entry name" value="Arm-DNA-bind_3"/>
    <property type="match status" value="1"/>
</dbReference>
<dbReference type="CDD" id="cd00796">
    <property type="entry name" value="INT_Rci_Hp1_C"/>
    <property type="match status" value="1"/>
</dbReference>
<gene>
    <name evidence="8" type="ORF">K9D25_16185</name>
</gene>
<dbReference type="InterPro" id="IPR004107">
    <property type="entry name" value="Integrase_SAM-like_N"/>
</dbReference>
<comment type="similarity">
    <text evidence="1">Belongs to the 'phage' integrase family.</text>
</comment>
<dbReference type="InterPro" id="IPR013762">
    <property type="entry name" value="Integrase-like_cat_sf"/>
</dbReference>
<dbReference type="SUPFAM" id="SSF56349">
    <property type="entry name" value="DNA breaking-rejoining enzymes"/>
    <property type="match status" value="1"/>
</dbReference>
<evidence type="ECO:0000256" key="3">
    <source>
        <dbReference type="ARBA" id="ARBA00023125"/>
    </source>
</evidence>
<dbReference type="InterPro" id="IPR011010">
    <property type="entry name" value="DNA_brk_join_enz"/>
</dbReference>
<feature type="domain" description="Core-binding (CB)" evidence="7">
    <location>
        <begin position="101"/>
        <end position="187"/>
    </location>
</feature>
<dbReference type="PROSITE" id="PS51898">
    <property type="entry name" value="TYR_RECOMBINASE"/>
    <property type="match status" value="1"/>
</dbReference>
<evidence type="ECO:0000256" key="5">
    <source>
        <dbReference type="PROSITE-ProRule" id="PRU01248"/>
    </source>
</evidence>
<reference evidence="8" key="1">
    <citation type="submission" date="2021-09" db="EMBL/GenBank/DDBJ databases">
        <title>Network and meta-omics reveal the key degrader and cooperation patterns in an efficient 1,4-dioxane-degrading microbial community.</title>
        <authorList>
            <person name="Dai C."/>
        </authorList>
    </citation>
    <scope>NUCLEOTIDE SEQUENCE</scope>
    <source>
        <strain evidence="8">ZM13</strain>
    </source>
</reference>
<dbReference type="GO" id="GO:0006310">
    <property type="term" value="P:DNA recombination"/>
    <property type="evidence" value="ECO:0007669"/>
    <property type="project" value="UniProtKB-KW"/>
</dbReference>
<protein>
    <submittedName>
        <fullName evidence="8">Site-specific integrase</fullName>
    </submittedName>
</protein>
<dbReference type="KEGG" id="apol:K9D25_16185"/>
<feature type="domain" description="Tyr recombinase" evidence="6">
    <location>
        <begin position="209"/>
        <end position="401"/>
    </location>
</feature>
<evidence type="ECO:0000313" key="9">
    <source>
        <dbReference type="Proteomes" id="UP000831684"/>
    </source>
</evidence>
<dbReference type="InterPro" id="IPR044068">
    <property type="entry name" value="CB"/>
</dbReference>
<dbReference type="PANTHER" id="PTHR30629:SF2">
    <property type="entry name" value="PROPHAGE INTEGRASE INTS-RELATED"/>
    <property type="match status" value="1"/>
</dbReference>
<dbReference type="Pfam" id="PF14659">
    <property type="entry name" value="Phage_int_SAM_3"/>
    <property type="match status" value="1"/>
</dbReference>
<dbReference type="GO" id="GO:0003677">
    <property type="term" value="F:DNA binding"/>
    <property type="evidence" value="ECO:0007669"/>
    <property type="project" value="UniProtKB-UniRule"/>
</dbReference>
<dbReference type="InterPro" id="IPR025166">
    <property type="entry name" value="Integrase_DNA_bind_dom"/>
</dbReference>
<dbReference type="GO" id="GO:0015074">
    <property type="term" value="P:DNA integration"/>
    <property type="evidence" value="ECO:0007669"/>
    <property type="project" value="UniProtKB-KW"/>
</dbReference>
<dbReference type="Pfam" id="PF00589">
    <property type="entry name" value="Phage_integrase"/>
    <property type="match status" value="1"/>
</dbReference>
<keyword evidence="2" id="KW-0229">DNA integration</keyword>
<dbReference type="Gene3D" id="1.10.443.10">
    <property type="entry name" value="Intergrase catalytic core"/>
    <property type="match status" value="1"/>
</dbReference>
<accession>A0A9E6ZZM9</accession>
<dbReference type="RefSeq" id="WP_244376659.1">
    <property type="nucleotide sequence ID" value="NZ_CP083239.1"/>
</dbReference>
<dbReference type="InterPro" id="IPR038488">
    <property type="entry name" value="Integrase_DNA-bd_sf"/>
</dbReference>
<evidence type="ECO:0000259" key="6">
    <source>
        <dbReference type="PROSITE" id="PS51898"/>
    </source>
</evidence>
<evidence type="ECO:0000313" key="8">
    <source>
        <dbReference type="EMBL" id="UOK70255.1"/>
    </source>
</evidence>
<evidence type="ECO:0000259" key="7">
    <source>
        <dbReference type="PROSITE" id="PS51900"/>
    </source>
</evidence>
<evidence type="ECO:0000256" key="2">
    <source>
        <dbReference type="ARBA" id="ARBA00022908"/>
    </source>
</evidence>
<evidence type="ECO:0000256" key="1">
    <source>
        <dbReference type="ARBA" id="ARBA00008857"/>
    </source>
</evidence>
<name>A0A9E6ZZM9_9HYPH</name>
<organism evidence="8 9">
    <name type="scientific">Ancylobacter polymorphus</name>
    <dbReference type="NCBI Taxonomy" id="223390"/>
    <lineage>
        <taxon>Bacteria</taxon>
        <taxon>Pseudomonadati</taxon>
        <taxon>Pseudomonadota</taxon>
        <taxon>Alphaproteobacteria</taxon>
        <taxon>Hyphomicrobiales</taxon>
        <taxon>Xanthobacteraceae</taxon>
        <taxon>Ancylobacter</taxon>
    </lineage>
</organism>
<dbReference type="EMBL" id="CP083239">
    <property type="protein sequence ID" value="UOK70255.1"/>
    <property type="molecule type" value="Genomic_DNA"/>
</dbReference>
<keyword evidence="4" id="KW-0233">DNA recombination</keyword>
<dbReference type="AlphaFoldDB" id="A0A9E6ZZM9"/>
<dbReference type="PANTHER" id="PTHR30629">
    <property type="entry name" value="PROPHAGE INTEGRASE"/>
    <property type="match status" value="1"/>
</dbReference>
<sequence length="417" mass="44925">MPTMKLTRRAVTGLRPADKPTIYFDDEVRGFGLRIMPSGARSWVLEYRPGAGGRGVAKRRVRIGGDELTPEDAREMARGMLADIRRGADPSAQRRAERTADSFADVADAYMTRQVRPKRKPSTAGYYQLLLDTHILPALGAKRAAMITRADVETWQVALAAKADGKGGKTTANRALTLVRAIYNWAGGVGLVPEGTNPCARVEKFAEQGKDRYLTAEEIGRLGAALREAETIGIPHAPSASKHAPKVKNRTVFSPHVTGAIRLLMLTGCRLREILNLRWSEYDAERGMLFLPDSKTGRKAVVLSAAAQAVLTALPRVGTYVIAGNDPNKPRADLKKPWSALSARAGLGGVRLHDLRHTFASVGAASGMSLPTIGGLLGHADSATTQRYAHLQVDPVRAAADIIAGRIADSMRGESEI</sequence>
<keyword evidence="3 5" id="KW-0238">DNA-binding</keyword>
<dbReference type="PROSITE" id="PS51900">
    <property type="entry name" value="CB"/>
    <property type="match status" value="1"/>
</dbReference>
<dbReference type="Proteomes" id="UP000831684">
    <property type="component" value="Chromosome"/>
</dbReference>